<feature type="compositionally biased region" description="Low complexity" evidence="1">
    <location>
        <begin position="183"/>
        <end position="206"/>
    </location>
</feature>
<proteinExistence type="predicted"/>
<dbReference type="RefSeq" id="WP_026088992.1">
    <property type="nucleotide sequence ID" value="NZ_CABKRW010000091.1"/>
</dbReference>
<keyword evidence="3" id="KW-1185">Reference proteome</keyword>
<evidence type="ECO:0000313" key="3">
    <source>
        <dbReference type="Proteomes" id="UP000195781"/>
    </source>
</evidence>
<dbReference type="AlphaFoldDB" id="A0A1Y3XJC0"/>
<comment type="caution">
    <text evidence="2">The sequence shown here is derived from an EMBL/GenBank/DDBJ whole genome shotgun (WGS) entry which is preliminary data.</text>
</comment>
<evidence type="ECO:0000256" key="1">
    <source>
        <dbReference type="SAM" id="MobiDB-lite"/>
    </source>
</evidence>
<organism evidence="2 3">
    <name type="scientific">[Collinsella] massiliensis</name>
    <dbReference type="NCBI Taxonomy" id="1232426"/>
    <lineage>
        <taxon>Bacteria</taxon>
        <taxon>Bacillati</taxon>
        <taxon>Actinomycetota</taxon>
        <taxon>Coriobacteriia</taxon>
        <taxon>Coriobacteriales</taxon>
        <taxon>Coriobacteriaceae</taxon>
        <taxon>Enorma</taxon>
    </lineage>
</organism>
<name>A0A1Y3XJC0_9ACTN</name>
<sequence>MASQQQPQLNQNNRIYLYGLLRSTIGVGRQAFMTQIEEALASDGLDAASLGYGGVRELLEELDEFVTLTVFKGGRVYATLVAQPEWDAILDAAGDGATGKSGKPWKRKRGQRTLKPVRPRAVVVETEVEAEVVEAAADEVAESADAPAEPEQAPEGEAAAEDAAVETMQAKETEDGVQEADEAPAATAEPEPVTAAEPEPASTPTSQPEPEPAPEPSISLTVIYDPEHANAGIQTLASTPATAGNPERVNAGEVAADAQPVTAGPQPDAASAEPPAVPLAAPRTERAQNTVVAAATPTPQSAPAAPEPAPEPPIDPETYPQDFTTDVWCPTSLLHELSALLPLGADALGIAGEWFLIAIERGTAELGRKRIAFPLRYIRDGERRTATIRLKHRSPDTPGAPWAIEAIETD</sequence>
<accession>A0A1Y3XJC0</accession>
<gene>
    <name evidence="2" type="ORF">B5G02_09150</name>
</gene>
<feature type="region of interest" description="Disordered" evidence="1">
    <location>
        <begin position="139"/>
        <end position="218"/>
    </location>
</feature>
<protein>
    <submittedName>
        <fullName evidence="2">Uncharacterized protein</fullName>
    </submittedName>
</protein>
<evidence type="ECO:0000313" key="2">
    <source>
        <dbReference type="EMBL" id="OUN85635.1"/>
    </source>
</evidence>
<feature type="compositionally biased region" description="Acidic residues" evidence="1">
    <location>
        <begin position="152"/>
        <end position="164"/>
    </location>
</feature>
<dbReference type="EMBL" id="NFIE01000024">
    <property type="protein sequence ID" value="OUN85635.1"/>
    <property type="molecule type" value="Genomic_DNA"/>
</dbReference>
<dbReference type="Proteomes" id="UP000195781">
    <property type="component" value="Unassembled WGS sequence"/>
</dbReference>
<reference evidence="3" key="1">
    <citation type="submission" date="2017-04" db="EMBL/GenBank/DDBJ databases">
        <title>Function of individual gut microbiota members based on whole genome sequencing of pure cultures obtained from chicken caecum.</title>
        <authorList>
            <person name="Medvecky M."/>
            <person name="Cejkova D."/>
            <person name="Polansky O."/>
            <person name="Karasova D."/>
            <person name="Kubasova T."/>
            <person name="Cizek A."/>
            <person name="Rychlik I."/>
        </authorList>
    </citation>
    <scope>NUCLEOTIDE SEQUENCE [LARGE SCALE GENOMIC DNA]</scope>
    <source>
        <strain evidence="3">An5</strain>
    </source>
</reference>